<comment type="similarity">
    <text evidence="1">Belongs to the TolB family.</text>
</comment>
<dbReference type="PANTHER" id="PTHR36842:SF1">
    <property type="entry name" value="PROTEIN TOLB"/>
    <property type="match status" value="1"/>
</dbReference>
<evidence type="ECO:0000256" key="1">
    <source>
        <dbReference type="ARBA" id="ARBA00009820"/>
    </source>
</evidence>
<proteinExistence type="inferred from homology"/>
<accession>A0ABR6ETB4</accession>
<sequence length="1079" mass="120289">MKKSLLPLAFVFIFHSAFSQEKKWDIEKYQGPTKTFSIDTDEGTWMNLDVSADGKDIVFDLLGDIYSMPISGGAATLLSGGVPWDIQPRFSPNGKYISYTSDKNGADNIWIMNRDGSGKRQITKETFRLLNNATWMPNSEYLVARKHYTGSRSLGAGEMWMYSIYGGEGVQLTKRKNDQQDAGEPNISPNGRYLYFSEDMAPGPNFEYSKDPNGMIYAIRQLDMVTGKFTDLIAQQGGAARPQVSPDGKMMAYVKRVRLKSVLYVQNLRTAEEWPVYEDLSHDQQETWAIFGVYPNFAWTPDNKNLVFYSKGKIKRLELSTLISNDIPFHLTSKQTVQQALHFPHQVFSNEFDVKMIRQLTTSADGKMVIFNAAGFLYKKDLPDGTPERVTNGIDFEFEPKISNDGKYVIYTTWNDELKGAIKRTDLKSGKTVTLTDEKGFYYSPSYSNKGDKIVFRKGVGNDVLGYAYGRGTGIFTMSANGGPKTLISDKGIKPQFNIDDTRIYFQGYEGGKKAFKSVDIYGANERTHYTSTYVTQFTPSPDGKWMAFTELFNVYITPMITVGSPLELSASNKAIPLTKITKDGGTYIHWSNDSQKLFWTLGDKYYSKDIKSAFNFNDAGEQVAEKQEASGLSIGLKLKSDQPTGLLALTGARIITMKGDEVIEEGTILVENNKIIAVGKSAEMTIPTQAKVIDVTGKTIMPGIVDVHAHLRTSPDGISPQQDWSYMANLAFGVTSSHDPSSNTEMVFSQAEMLKAGRMVGPRLYSTGSILYGADGDFKVVINSLEDALSHLKRLKAVGAFSVKSYNQPRRDQRQQIIEAARQLKMEVVPEGGSTFFTNMNMIADGHTGIEHSIPVAPVYKDVTSFWGNTAVGYTPTLIVSYGSQWGENYWYDRTNVWENERLMAFTPRAIIDARARRRTTSEYGDYGHIEVAKATKQIADAGTKVNLGAHGQIQGLGAHWELWMLVQGGMSPLQAIRSGTLNGAAYLGMDKEIGSLEPGKLADLVIMDANPLNDIRNSEKIKYVMINGRIFDSLSMNEFGTREKLRGKFWFETGKGMIYTFPTGVAETYTYTIPNCD</sequence>
<dbReference type="Pfam" id="PF01979">
    <property type="entry name" value="Amidohydro_1"/>
    <property type="match status" value="1"/>
</dbReference>
<dbReference type="RefSeq" id="WP_182954526.1">
    <property type="nucleotide sequence ID" value="NZ_WNXC01000001.1"/>
</dbReference>
<dbReference type="PANTHER" id="PTHR36842">
    <property type="entry name" value="PROTEIN TOLB HOMOLOG"/>
    <property type="match status" value="1"/>
</dbReference>
<evidence type="ECO:0000313" key="3">
    <source>
        <dbReference type="EMBL" id="MBB2148504.1"/>
    </source>
</evidence>
<dbReference type="InterPro" id="IPR011659">
    <property type="entry name" value="WD40"/>
</dbReference>
<name>A0ABR6ETB4_9SPHI</name>
<dbReference type="Gene3D" id="2.30.40.10">
    <property type="entry name" value="Urease, subunit C, domain 1"/>
    <property type="match status" value="2"/>
</dbReference>
<dbReference type="Proteomes" id="UP000636110">
    <property type="component" value="Unassembled WGS sequence"/>
</dbReference>
<dbReference type="SUPFAM" id="SSF51338">
    <property type="entry name" value="Composite domain of metallo-dependent hydrolases"/>
    <property type="match status" value="1"/>
</dbReference>
<keyword evidence="4" id="KW-1185">Reference proteome</keyword>
<dbReference type="Gene3D" id="2.120.10.30">
    <property type="entry name" value="TolB, C-terminal domain"/>
    <property type="match status" value="2"/>
</dbReference>
<dbReference type="Pfam" id="PF07676">
    <property type="entry name" value="PD40"/>
    <property type="match status" value="2"/>
</dbReference>
<dbReference type="InterPro" id="IPR011059">
    <property type="entry name" value="Metal-dep_hydrolase_composite"/>
</dbReference>
<dbReference type="EMBL" id="WNXC01000001">
    <property type="protein sequence ID" value="MBB2148504.1"/>
    <property type="molecule type" value="Genomic_DNA"/>
</dbReference>
<reference evidence="3 4" key="1">
    <citation type="submission" date="2019-11" db="EMBL/GenBank/DDBJ databases">
        <title>Description of Pedobacter sp. LMG 31462T.</title>
        <authorList>
            <person name="Carlier A."/>
            <person name="Qi S."/>
            <person name="Vandamme P."/>
        </authorList>
    </citation>
    <scope>NUCLEOTIDE SEQUENCE [LARGE SCALE GENOMIC DNA]</scope>
    <source>
        <strain evidence="3 4">LMG 31462</strain>
    </source>
</reference>
<protein>
    <submittedName>
        <fullName evidence="3">Amidohydrolase family protein</fullName>
    </submittedName>
</protein>
<evidence type="ECO:0000313" key="4">
    <source>
        <dbReference type="Proteomes" id="UP000636110"/>
    </source>
</evidence>
<dbReference type="SUPFAM" id="SSF51556">
    <property type="entry name" value="Metallo-dependent hydrolases"/>
    <property type="match status" value="1"/>
</dbReference>
<feature type="domain" description="Amidohydrolase-related" evidence="2">
    <location>
        <begin position="700"/>
        <end position="1032"/>
    </location>
</feature>
<comment type="caution">
    <text evidence="3">The sequence shown here is derived from an EMBL/GenBank/DDBJ whole genome shotgun (WGS) entry which is preliminary data.</text>
</comment>
<dbReference type="SUPFAM" id="SSF82171">
    <property type="entry name" value="DPP6 N-terminal domain-like"/>
    <property type="match status" value="2"/>
</dbReference>
<dbReference type="InterPro" id="IPR032466">
    <property type="entry name" value="Metal_Hydrolase"/>
</dbReference>
<organism evidence="3 4">
    <name type="scientific">Pedobacter gandavensis</name>
    <dbReference type="NCBI Taxonomy" id="2679963"/>
    <lineage>
        <taxon>Bacteria</taxon>
        <taxon>Pseudomonadati</taxon>
        <taxon>Bacteroidota</taxon>
        <taxon>Sphingobacteriia</taxon>
        <taxon>Sphingobacteriales</taxon>
        <taxon>Sphingobacteriaceae</taxon>
        <taxon>Pedobacter</taxon>
    </lineage>
</organism>
<gene>
    <name evidence="3" type="ORF">GM920_06220</name>
</gene>
<dbReference type="InterPro" id="IPR006680">
    <property type="entry name" value="Amidohydro-rel"/>
</dbReference>
<evidence type="ECO:0000259" key="2">
    <source>
        <dbReference type="Pfam" id="PF01979"/>
    </source>
</evidence>
<dbReference type="Gene3D" id="3.20.20.140">
    <property type="entry name" value="Metal-dependent hydrolases"/>
    <property type="match status" value="2"/>
</dbReference>
<dbReference type="InterPro" id="IPR011042">
    <property type="entry name" value="6-blade_b-propeller_TolB-like"/>
</dbReference>